<feature type="site" description="Transition state stabilizer" evidence="8">
    <location>
        <position position="22"/>
    </location>
</feature>
<evidence type="ECO:0000256" key="6">
    <source>
        <dbReference type="ARBA" id="ARBA00023141"/>
    </source>
</evidence>
<dbReference type="CDD" id="cd00466">
    <property type="entry name" value="DHQase_II"/>
    <property type="match status" value="1"/>
</dbReference>
<gene>
    <name evidence="8" type="primary">aroQ</name>
    <name evidence="9" type="ORF">ABIE21_002170</name>
</gene>
<dbReference type="PROSITE" id="PS01029">
    <property type="entry name" value="DEHYDROQUINASE_II"/>
    <property type="match status" value="1"/>
</dbReference>
<dbReference type="PIRSF" id="PIRSF001399">
    <property type="entry name" value="DHquinase_II"/>
    <property type="match status" value="1"/>
</dbReference>
<dbReference type="PANTHER" id="PTHR21272:SF3">
    <property type="entry name" value="CATABOLIC 3-DEHYDROQUINASE"/>
    <property type="match status" value="1"/>
</dbReference>
<dbReference type="EC" id="4.2.1.10" evidence="5 8"/>
<evidence type="ECO:0000313" key="9">
    <source>
        <dbReference type="EMBL" id="MET4582660.1"/>
    </source>
</evidence>
<keyword evidence="8" id="KW-0028">Amino-acid biosynthesis</keyword>
<organism evidence="9 10">
    <name type="scientific">Conyzicola nivalis</name>
    <dbReference type="NCBI Taxonomy" id="1477021"/>
    <lineage>
        <taxon>Bacteria</taxon>
        <taxon>Bacillati</taxon>
        <taxon>Actinomycetota</taxon>
        <taxon>Actinomycetes</taxon>
        <taxon>Micrococcales</taxon>
        <taxon>Microbacteriaceae</taxon>
        <taxon>Conyzicola</taxon>
    </lineage>
</organism>
<dbReference type="SUPFAM" id="SSF52304">
    <property type="entry name" value="Type II 3-dehydroquinate dehydratase"/>
    <property type="match status" value="1"/>
</dbReference>
<comment type="similarity">
    <text evidence="3 8">Belongs to the type-II 3-dehydroquinase family.</text>
</comment>
<keyword evidence="6 8" id="KW-0057">Aromatic amino acid biosynthesis</keyword>
<dbReference type="InterPro" id="IPR001874">
    <property type="entry name" value="DHquinase_II"/>
</dbReference>
<evidence type="ECO:0000256" key="8">
    <source>
        <dbReference type="HAMAP-Rule" id="MF_00169"/>
    </source>
</evidence>
<evidence type="ECO:0000256" key="4">
    <source>
        <dbReference type="ARBA" id="ARBA00011193"/>
    </source>
</evidence>
<evidence type="ECO:0000256" key="1">
    <source>
        <dbReference type="ARBA" id="ARBA00001864"/>
    </source>
</evidence>
<accession>A0ABV2QPY9</accession>
<dbReference type="Pfam" id="PF01220">
    <property type="entry name" value="DHquinase_II"/>
    <property type="match status" value="1"/>
</dbReference>
<sequence length="154" mass="16654">MTAQRPSILVVNGPNLNLLGLREPRIYGHDTLADVEKLARDTADAAGYDLDFFQSNWEGAIIDRLHEGRGVASGVIVNPAGLTSVSIPLLDTLLAVALPVVEVHVSNIHRREEFRHFSYTSTMAEAVIAGCGIAGYRYAVDFLVNHIASKNSAV</sequence>
<name>A0ABV2QPY9_9MICO</name>
<evidence type="ECO:0000256" key="5">
    <source>
        <dbReference type="ARBA" id="ARBA00012060"/>
    </source>
</evidence>
<feature type="active site" description="Proton acceptor" evidence="8">
    <location>
        <position position="27"/>
    </location>
</feature>
<evidence type="ECO:0000256" key="2">
    <source>
        <dbReference type="ARBA" id="ARBA00004902"/>
    </source>
</evidence>
<comment type="caution">
    <text evidence="9">The sequence shown here is derived from an EMBL/GenBank/DDBJ whole genome shotgun (WGS) entry which is preliminary data.</text>
</comment>
<keyword evidence="7 8" id="KW-0456">Lyase</keyword>
<feature type="binding site" evidence="8">
    <location>
        <position position="78"/>
    </location>
    <ligand>
        <name>substrate</name>
    </ligand>
</feature>
<proteinExistence type="inferred from homology"/>
<dbReference type="NCBIfam" id="NF003806">
    <property type="entry name" value="PRK05395.1-3"/>
    <property type="match status" value="1"/>
</dbReference>
<comment type="function">
    <text evidence="8">Catalyzes a trans-dehydration via an enolate intermediate.</text>
</comment>
<dbReference type="NCBIfam" id="NF003807">
    <property type="entry name" value="PRK05395.1-4"/>
    <property type="match status" value="1"/>
</dbReference>
<feature type="binding site" evidence="8">
    <location>
        <position position="91"/>
    </location>
    <ligand>
        <name>substrate</name>
    </ligand>
</feature>
<dbReference type="PANTHER" id="PTHR21272">
    <property type="entry name" value="CATABOLIC 3-DEHYDROQUINASE"/>
    <property type="match status" value="1"/>
</dbReference>
<feature type="binding site" evidence="8">
    <location>
        <begin position="105"/>
        <end position="106"/>
    </location>
    <ligand>
        <name>substrate</name>
    </ligand>
</feature>
<keyword evidence="10" id="KW-1185">Reference proteome</keyword>
<evidence type="ECO:0000313" key="10">
    <source>
        <dbReference type="Proteomes" id="UP001549257"/>
    </source>
</evidence>
<dbReference type="Gene3D" id="3.40.50.9100">
    <property type="entry name" value="Dehydroquinase, class II"/>
    <property type="match status" value="1"/>
</dbReference>
<dbReference type="RefSeq" id="WP_354024838.1">
    <property type="nucleotide sequence ID" value="NZ_JBEPSJ010000002.1"/>
</dbReference>
<dbReference type="InterPro" id="IPR018509">
    <property type="entry name" value="DHquinase_II_CS"/>
</dbReference>
<reference evidence="9 10" key="1">
    <citation type="submission" date="2024-06" db="EMBL/GenBank/DDBJ databases">
        <title>Sorghum-associated microbial communities from plants grown in Nebraska, USA.</title>
        <authorList>
            <person name="Schachtman D."/>
        </authorList>
    </citation>
    <scope>NUCLEOTIDE SEQUENCE [LARGE SCALE GENOMIC DNA]</scope>
    <source>
        <strain evidence="9 10">2857</strain>
    </source>
</reference>
<comment type="subunit">
    <text evidence="4 8">Homododecamer.</text>
</comment>
<comment type="catalytic activity">
    <reaction evidence="1 8">
        <text>3-dehydroquinate = 3-dehydroshikimate + H2O</text>
        <dbReference type="Rhea" id="RHEA:21096"/>
        <dbReference type="ChEBI" id="CHEBI:15377"/>
        <dbReference type="ChEBI" id="CHEBI:16630"/>
        <dbReference type="ChEBI" id="CHEBI:32364"/>
        <dbReference type="EC" id="4.2.1.10"/>
    </reaction>
</comment>
<dbReference type="NCBIfam" id="NF003805">
    <property type="entry name" value="PRK05395.1-2"/>
    <property type="match status" value="1"/>
</dbReference>
<feature type="binding site" evidence="8">
    <location>
        <position position="115"/>
    </location>
    <ligand>
        <name>substrate</name>
    </ligand>
</feature>
<dbReference type="InterPro" id="IPR036441">
    <property type="entry name" value="DHquinase_II_sf"/>
</dbReference>
<dbReference type="EMBL" id="JBEPSJ010000002">
    <property type="protein sequence ID" value="MET4582660.1"/>
    <property type="molecule type" value="Genomic_DNA"/>
</dbReference>
<dbReference type="Proteomes" id="UP001549257">
    <property type="component" value="Unassembled WGS sequence"/>
</dbReference>
<comment type="pathway">
    <text evidence="2 8">Metabolic intermediate biosynthesis; chorismate biosynthesis; chorismate from D-erythrose 4-phosphate and phosphoenolpyruvate: step 3/7.</text>
</comment>
<feature type="active site" description="Proton donor" evidence="8">
    <location>
        <position position="104"/>
    </location>
</feature>
<comment type="caution">
    <text evidence="8">Lacks conserved residue(s) required for the propagation of feature annotation.</text>
</comment>
<dbReference type="HAMAP" id="MF_00169">
    <property type="entry name" value="AroQ"/>
    <property type="match status" value="1"/>
</dbReference>
<evidence type="ECO:0000256" key="7">
    <source>
        <dbReference type="ARBA" id="ARBA00023239"/>
    </source>
</evidence>
<protein>
    <recommendedName>
        <fullName evidence="5 8">3-dehydroquinate dehydratase</fullName>
        <shortName evidence="8">3-dehydroquinase</shortName>
        <ecNumber evidence="5 8">4.2.1.10</ecNumber>
    </recommendedName>
    <alternativeName>
        <fullName evidence="8">Type II DHQase</fullName>
    </alternativeName>
</protein>
<evidence type="ECO:0000256" key="3">
    <source>
        <dbReference type="ARBA" id="ARBA00011037"/>
    </source>
</evidence>
<dbReference type="GO" id="GO:0003855">
    <property type="term" value="F:3-dehydroquinate dehydratase activity"/>
    <property type="evidence" value="ECO:0007669"/>
    <property type="project" value="UniProtKB-EC"/>
</dbReference>